<comment type="similarity">
    <text evidence="3">Belongs to the methylenetetrahydrofolate reductase family.</text>
</comment>
<dbReference type="EMBL" id="CP119958">
    <property type="protein sequence ID" value="WFD37569.1"/>
    <property type="molecule type" value="Genomic_DNA"/>
</dbReference>
<dbReference type="GO" id="GO:0005829">
    <property type="term" value="C:cytosol"/>
    <property type="evidence" value="ECO:0007669"/>
    <property type="project" value="TreeGrafter"/>
</dbReference>
<dbReference type="AlphaFoldDB" id="A0AAF0EYK0"/>
<dbReference type="InterPro" id="IPR003171">
    <property type="entry name" value="Mehydrof_redctse-like"/>
</dbReference>
<dbReference type="InterPro" id="IPR053806">
    <property type="entry name" value="MTHFR_C"/>
</dbReference>
<evidence type="ECO:0000256" key="1">
    <source>
        <dbReference type="ARBA" id="ARBA00001974"/>
    </source>
</evidence>
<dbReference type="GO" id="GO:0071949">
    <property type="term" value="F:FAD binding"/>
    <property type="evidence" value="ECO:0007669"/>
    <property type="project" value="TreeGrafter"/>
</dbReference>
<evidence type="ECO:0000259" key="8">
    <source>
        <dbReference type="Pfam" id="PF21895"/>
    </source>
</evidence>
<dbReference type="InterPro" id="IPR029041">
    <property type="entry name" value="FAD-linked_oxidoreductase-like"/>
</dbReference>
<evidence type="ECO:0000256" key="4">
    <source>
        <dbReference type="ARBA" id="ARBA00022630"/>
    </source>
</evidence>
<accession>A0AAF0EYK0</accession>
<evidence type="ECO:0000313" key="9">
    <source>
        <dbReference type="EMBL" id="WFD37569.1"/>
    </source>
</evidence>
<proteinExistence type="inferred from homology"/>
<feature type="domain" description="MTHFR SAM-binding regulatory" evidence="8">
    <location>
        <begin position="346"/>
        <end position="599"/>
    </location>
</feature>
<keyword evidence="10" id="KW-1185">Reference proteome</keyword>
<comment type="cofactor">
    <cofactor evidence="1">
        <name>FAD</name>
        <dbReference type="ChEBI" id="CHEBI:57692"/>
    </cofactor>
</comment>
<evidence type="ECO:0000256" key="7">
    <source>
        <dbReference type="RuleBase" id="RU004254"/>
    </source>
</evidence>
<dbReference type="Proteomes" id="UP001217754">
    <property type="component" value="Chromosome 1"/>
</dbReference>
<keyword evidence="6 9" id="KW-0560">Oxidoreductase</keyword>
<dbReference type="GO" id="GO:0004489">
    <property type="term" value="F:methylenetetrahydrofolate reductase [NAD(P)H] activity"/>
    <property type="evidence" value="ECO:0007669"/>
    <property type="project" value="UniProtKB-EC"/>
</dbReference>
<dbReference type="RefSeq" id="XP_060120466.1">
    <property type="nucleotide sequence ID" value="XM_060264483.1"/>
</dbReference>
<dbReference type="PANTHER" id="PTHR45754:SF1">
    <property type="entry name" value="METHYLENETETRAHYDROFOLATE REDUCTASE 1"/>
    <property type="match status" value="1"/>
</dbReference>
<sequence length="601" mass="67160">MSVQRREASRIDEKLAEGGDAYVWSLEFFPPKTVEGLANLFARIHRMAGNLRPGWVHVTWGASGSTRNSSLELAVRVQKGILDPVVPWDTEEADAAPPGTNGCDVCLHLTCTNVERTILDATLAQAKRAGIRNILALRGDPPRGEEYWIASDTRFQHAIDLVRYIRAQHGDYFCIGVASYPEGFTEETQCDIYRDLDFLKQKQEAGAQFVVTQFFYDVDLFVRWVQLCRKRGITIPIIPGIMPIQNYSSFRRMTNLCHVTTPPDLIQALEGVRMDDAKVKDFGVQFAEQTIAKIKKETDIRAFHIYTLNLEKSVTRVVNALQAPDAAPPVAPKSPTSNWPTVSGWETWDEFPNGRYGDARSPAFGELDGYGASLKVPPEEATRLWGAPVDEDDIAKLFTAYVSGKLSCIPWCDIPVWDETVQLLPTLLRLNQPKSEGGKSWWTVGSQPAVDGIDSGDPTFGFGPSNGFIFQKSFVELFVTDAEKEALVKAIDASTTPVTYFAGTCDPETFETNVEANGLNAVTWGVFPGKEVAQSTIIEEQSFRAWCEEAFAIWSEWELLFPARSATRKLLRSIHDTRWLVTVVHHDYKDPDALWKLLDGL</sequence>
<name>A0AAF0EYK0_9BASI</name>
<keyword evidence="5" id="KW-0274">FAD</keyword>
<keyword evidence="4" id="KW-0285">Flavoprotein</keyword>
<gene>
    <name evidence="9" type="primary">MET12</name>
    <name evidence="9" type="ORF">MJAP1_000514</name>
</gene>
<dbReference type="Pfam" id="PF21895">
    <property type="entry name" value="MTHFR_C"/>
    <property type="match status" value="1"/>
</dbReference>
<evidence type="ECO:0000256" key="3">
    <source>
        <dbReference type="ARBA" id="ARBA00006743"/>
    </source>
</evidence>
<comment type="pathway">
    <text evidence="2 7">One-carbon metabolism; tetrahydrofolate interconversion.</text>
</comment>
<dbReference type="GO" id="GO:0009086">
    <property type="term" value="P:methionine biosynthetic process"/>
    <property type="evidence" value="ECO:0007669"/>
    <property type="project" value="TreeGrafter"/>
</dbReference>
<evidence type="ECO:0000256" key="5">
    <source>
        <dbReference type="ARBA" id="ARBA00022827"/>
    </source>
</evidence>
<dbReference type="GeneID" id="85224163"/>
<dbReference type="SUPFAM" id="SSF51730">
    <property type="entry name" value="FAD-linked oxidoreductase"/>
    <property type="match status" value="1"/>
</dbReference>
<protein>
    <submittedName>
        <fullName evidence="9">Methylenetetrahydrofolate reductase [NAD(P)H]</fullName>
        <ecNumber evidence="9">1.5.1.20</ecNumber>
    </submittedName>
</protein>
<evidence type="ECO:0000313" key="10">
    <source>
        <dbReference type="Proteomes" id="UP001217754"/>
    </source>
</evidence>
<evidence type="ECO:0000256" key="2">
    <source>
        <dbReference type="ARBA" id="ARBA00004777"/>
    </source>
</evidence>
<dbReference type="GO" id="GO:0035999">
    <property type="term" value="P:tetrahydrofolate interconversion"/>
    <property type="evidence" value="ECO:0007669"/>
    <property type="project" value="TreeGrafter"/>
</dbReference>
<dbReference type="Gene3D" id="3.20.20.220">
    <property type="match status" value="1"/>
</dbReference>
<dbReference type="EC" id="1.5.1.20" evidence="9"/>
<reference evidence="9" key="1">
    <citation type="submission" date="2023-03" db="EMBL/GenBank/DDBJ databases">
        <title>Mating type loci evolution in Malassezia.</title>
        <authorList>
            <person name="Coelho M.A."/>
        </authorList>
    </citation>
    <scope>NUCLEOTIDE SEQUENCE</scope>
    <source>
        <strain evidence="9">CBS 9431</strain>
    </source>
</reference>
<evidence type="ECO:0000256" key="6">
    <source>
        <dbReference type="ARBA" id="ARBA00023002"/>
    </source>
</evidence>
<dbReference type="PANTHER" id="PTHR45754">
    <property type="entry name" value="METHYLENETETRAHYDROFOLATE REDUCTASE"/>
    <property type="match status" value="1"/>
</dbReference>
<dbReference type="Pfam" id="PF02219">
    <property type="entry name" value="MTHFR"/>
    <property type="match status" value="2"/>
</dbReference>
<dbReference type="CDD" id="cd00537">
    <property type="entry name" value="MTHFR"/>
    <property type="match status" value="1"/>
</dbReference>
<organism evidence="9 10">
    <name type="scientific">Malassezia japonica</name>
    <dbReference type="NCBI Taxonomy" id="223818"/>
    <lineage>
        <taxon>Eukaryota</taxon>
        <taxon>Fungi</taxon>
        <taxon>Dikarya</taxon>
        <taxon>Basidiomycota</taxon>
        <taxon>Ustilaginomycotina</taxon>
        <taxon>Malasseziomycetes</taxon>
        <taxon>Malasseziales</taxon>
        <taxon>Malasseziaceae</taxon>
        <taxon>Malassezia</taxon>
    </lineage>
</organism>